<dbReference type="InterPro" id="IPR000277">
    <property type="entry name" value="Cys/Met-Metab_PyrdxlP-dep_enz"/>
</dbReference>
<dbReference type="PANTHER" id="PTHR43797">
    <property type="entry name" value="HOMOCYSTEINE/CYSTEINE SYNTHASE"/>
    <property type="match status" value="1"/>
</dbReference>
<evidence type="ECO:0000256" key="1">
    <source>
        <dbReference type="ARBA" id="ARBA00001933"/>
    </source>
</evidence>
<keyword evidence="3 6" id="KW-0808">Transferase</keyword>
<dbReference type="EMBL" id="QSAR01000011">
    <property type="protein sequence ID" value="RGW63625.1"/>
    <property type="molecule type" value="Genomic_DNA"/>
</dbReference>
<proteinExistence type="inferred from homology"/>
<evidence type="ECO:0000256" key="5">
    <source>
        <dbReference type="RuleBase" id="RU362118"/>
    </source>
</evidence>
<accession>A0A395XZK1</accession>
<comment type="caution">
    <text evidence="6">The sequence shown here is derived from an EMBL/GenBank/DDBJ whole genome shotgun (WGS) entry which is preliminary data.</text>
</comment>
<sequence length="218" mass="24238">MWPIRPPQSLISNRWPNGRFPQFTARQQVISDDRTGEWHSFAEKFGKAAFIKRIRIKYLRTFGAVQSPFNAYLSLVGLETLPQRVSQQVVSAQRIAEHLTSAPHVTKVNYSGLGYTPQYELVGKYFPRGVGQILSFQVDGGADSVRRIIDGTKLFSYVPNIGDARSLIVDPARITHREVPAEARIAAGVSDNLIRLSIGLEDVNDLIADLDQAIAAAY</sequence>
<keyword evidence="4 5" id="KW-0663">Pyridoxal phosphate</keyword>
<dbReference type="InterPro" id="IPR015422">
    <property type="entry name" value="PyrdxlP-dep_Trfase_small"/>
</dbReference>
<gene>
    <name evidence="6" type="ORF">DWV59_09085</name>
</gene>
<dbReference type="GO" id="GO:0004124">
    <property type="term" value="F:cysteine synthase activity"/>
    <property type="evidence" value="ECO:0007669"/>
    <property type="project" value="TreeGrafter"/>
</dbReference>
<dbReference type="GO" id="GO:0003961">
    <property type="term" value="F:O-acetylhomoserine aminocarboxypropyltransferase activity"/>
    <property type="evidence" value="ECO:0007669"/>
    <property type="project" value="TreeGrafter"/>
</dbReference>
<organism evidence="6 7">
    <name type="scientific">Bifidobacterium longum</name>
    <dbReference type="NCBI Taxonomy" id="216816"/>
    <lineage>
        <taxon>Bacteria</taxon>
        <taxon>Bacillati</taxon>
        <taxon>Actinomycetota</taxon>
        <taxon>Actinomycetes</taxon>
        <taxon>Bifidobacteriales</taxon>
        <taxon>Bifidobacteriaceae</taxon>
        <taxon>Bifidobacterium</taxon>
    </lineage>
</organism>
<dbReference type="GO" id="GO:0030170">
    <property type="term" value="F:pyridoxal phosphate binding"/>
    <property type="evidence" value="ECO:0007669"/>
    <property type="project" value="InterPro"/>
</dbReference>
<reference evidence="6 7" key="1">
    <citation type="submission" date="2018-08" db="EMBL/GenBank/DDBJ databases">
        <title>A genome reference for cultivated species of the human gut microbiota.</title>
        <authorList>
            <person name="Zou Y."/>
            <person name="Xue W."/>
            <person name="Luo G."/>
        </authorList>
    </citation>
    <scope>NUCLEOTIDE SEQUENCE [LARGE SCALE GENOMIC DNA]</scope>
    <source>
        <strain evidence="6 7">AF11-12</strain>
    </source>
</reference>
<name>A0A395XZK1_BIFLN</name>
<dbReference type="Pfam" id="PF01053">
    <property type="entry name" value="Cys_Met_Meta_PP"/>
    <property type="match status" value="1"/>
</dbReference>
<dbReference type="Gene3D" id="3.90.1150.10">
    <property type="entry name" value="Aspartate Aminotransferase, domain 1"/>
    <property type="match status" value="1"/>
</dbReference>
<evidence type="ECO:0000313" key="7">
    <source>
        <dbReference type="Proteomes" id="UP000265775"/>
    </source>
</evidence>
<dbReference type="GO" id="GO:0005737">
    <property type="term" value="C:cytoplasm"/>
    <property type="evidence" value="ECO:0007669"/>
    <property type="project" value="TreeGrafter"/>
</dbReference>
<evidence type="ECO:0000313" key="6">
    <source>
        <dbReference type="EMBL" id="RGW63625.1"/>
    </source>
</evidence>
<dbReference type="GO" id="GO:0071269">
    <property type="term" value="P:L-homocysteine biosynthetic process"/>
    <property type="evidence" value="ECO:0007669"/>
    <property type="project" value="TreeGrafter"/>
</dbReference>
<evidence type="ECO:0000256" key="4">
    <source>
        <dbReference type="ARBA" id="ARBA00022898"/>
    </source>
</evidence>
<evidence type="ECO:0000256" key="3">
    <source>
        <dbReference type="ARBA" id="ARBA00022679"/>
    </source>
</evidence>
<dbReference type="Gene3D" id="3.40.640.10">
    <property type="entry name" value="Type I PLP-dependent aspartate aminotransferase-like (Major domain)"/>
    <property type="match status" value="1"/>
</dbReference>
<dbReference type="InterPro" id="IPR015424">
    <property type="entry name" value="PyrdxlP-dep_Trfase"/>
</dbReference>
<dbReference type="GO" id="GO:0019346">
    <property type="term" value="P:transsulfuration"/>
    <property type="evidence" value="ECO:0007669"/>
    <property type="project" value="InterPro"/>
</dbReference>
<protein>
    <submittedName>
        <fullName evidence="6">O-acetylhomoserine aminocarboxypropyltransferase/cysteine synthase</fullName>
    </submittedName>
</protein>
<dbReference type="InterPro" id="IPR006235">
    <property type="entry name" value="OAc-hSer/O-AcSer_sulfhydrylase"/>
</dbReference>
<comment type="cofactor">
    <cofactor evidence="1 5">
        <name>pyridoxal 5'-phosphate</name>
        <dbReference type="ChEBI" id="CHEBI:597326"/>
    </cofactor>
</comment>
<dbReference type="PANTHER" id="PTHR43797:SF2">
    <property type="entry name" value="HOMOCYSTEINE_CYSTEINE SYNTHASE"/>
    <property type="match status" value="1"/>
</dbReference>
<dbReference type="Proteomes" id="UP000265775">
    <property type="component" value="Unassembled WGS sequence"/>
</dbReference>
<comment type="similarity">
    <text evidence="2 5">Belongs to the trans-sulfuration enzymes family.</text>
</comment>
<dbReference type="SUPFAM" id="SSF53383">
    <property type="entry name" value="PLP-dependent transferases"/>
    <property type="match status" value="1"/>
</dbReference>
<dbReference type="InterPro" id="IPR015421">
    <property type="entry name" value="PyrdxlP-dep_Trfase_major"/>
</dbReference>
<dbReference type="GO" id="GO:0006535">
    <property type="term" value="P:cysteine biosynthetic process from serine"/>
    <property type="evidence" value="ECO:0007669"/>
    <property type="project" value="TreeGrafter"/>
</dbReference>
<dbReference type="AlphaFoldDB" id="A0A395XZK1"/>
<evidence type="ECO:0000256" key="2">
    <source>
        <dbReference type="ARBA" id="ARBA00009077"/>
    </source>
</evidence>